<evidence type="ECO:0000313" key="5">
    <source>
        <dbReference type="Proteomes" id="UP001602058"/>
    </source>
</evidence>
<keyword evidence="4" id="KW-0347">Helicase</keyword>
<comment type="caution">
    <text evidence="4">The sequence shown here is derived from an EMBL/GenBank/DDBJ whole genome shotgun (WGS) entry which is preliminary data.</text>
</comment>
<dbReference type="PANTHER" id="PTHR10799">
    <property type="entry name" value="SNF2/RAD54 HELICASE FAMILY"/>
    <property type="match status" value="1"/>
</dbReference>
<keyword evidence="5" id="KW-1185">Reference proteome</keyword>
<dbReference type="PROSITE" id="PS51192">
    <property type="entry name" value="HELICASE_ATP_BIND_1"/>
    <property type="match status" value="1"/>
</dbReference>
<dbReference type="GO" id="GO:0004386">
    <property type="term" value="F:helicase activity"/>
    <property type="evidence" value="ECO:0007669"/>
    <property type="project" value="UniProtKB-KW"/>
</dbReference>
<dbReference type="Proteomes" id="UP001602058">
    <property type="component" value="Unassembled WGS sequence"/>
</dbReference>
<dbReference type="InterPro" id="IPR001650">
    <property type="entry name" value="Helicase_C-like"/>
</dbReference>
<dbReference type="RefSeq" id="WP_387883957.1">
    <property type="nucleotide sequence ID" value="NZ_JBIAWJ010000002.1"/>
</dbReference>
<name>A0ABW6UBX3_9ACTN</name>
<dbReference type="Pfam" id="PF12419">
    <property type="entry name" value="DUF3670"/>
    <property type="match status" value="1"/>
</dbReference>
<evidence type="ECO:0000259" key="3">
    <source>
        <dbReference type="PROSITE" id="PS51194"/>
    </source>
</evidence>
<dbReference type="PROSITE" id="PS51194">
    <property type="entry name" value="HELICASE_CTER"/>
    <property type="match status" value="1"/>
</dbReference>
<dbReference type="InterPro" id="IPR000330">
    <property type="entry name" value="SNF2_N"/>
</dbReference>
<dbReference type="Gene3D" id="3.40.50.10810">
    <property type="entry name" value="Tandem AAA-ATPase domain"/>
    <property type="match status" value="1"/>
</dbReference>
<evidence type="ECO:0000256" key="1">
    <source>
        <dbReference type="ARBA" id="ARBA00022801"/>
    </source>
</evidence>
<dbReference type="Pfam" id="PF00176">
    <property type="entry name" value="SNF2-rel_dom"/>
    <property type="match status" value="1"/>
</dbReference>
<accession>A0ABW6UBX3</accession>
<dbReference type="EMBL" id="JBIAWJ010000002">
    <property type="protein sequence ID" value="MFF4520936.1"/>
    <property type="molecule type" value="Genomic_DNA"/>
</dbReference>
<keyword evidence="4" id="KW-0547">Nucleotide-binding</keyword>
<dbReference type="EC" id="3.6.4.-" evidence="4"/>
<sequence>MQRIPATTPTETAGLACCCAVFIPADPARTGHVAFWRPDGAAPPVPAAGSTDDVDVVVHRDEGVESVTVPAVLLPVRAALPVLTRARANARAHRATAFWGSAAVLALRLTARGLLLPGLSPTDHDAWRAGPLRADDLERLRDLAAAMPPEAHAVPLDDVEPLRLPDPERLVRGFLDAVADSLPRSPAATLAAGGPAFAAPQPQHLPQQRAWASDVAAGHDAGVRLSLRVEVPGLAHDPPDGSRLPFRVVPQVHSVSDPALVADAAAVWAGTEAFGPRARMDALLALRRAARAWSPLTPLLSAAVPDSLELADDEIADLLGAGTRLLAVAGVDVHWPRQLAHRLTARAVIGPPDDGQDPTGTVSDTPSLLSTDALLAFNWSFALGDQQLTRQELDRLAEANRPMVRLRDQWVLVDPEEVRRARAQQDRKVTPVDALGAALTGSAEIDGVRVDVRPTGWLATLRERLADPEGQEPVGQPSALAATLRDYQLRGLNWLARMTSLGLGGCLADDMGLGKTITLIALHLHRQTDPSAVGPTLVVCPTSLMGNWQREIEKFAPGVPVRRFHGSGRSLDGLDDGEFVLTTYGTMRLDAPQLAEVAWGMVVADEAQHVKNPYSATAKELRGIGARARVALTGTPVENNLSELWAILDWTTPGLLGRLGTFRTRYAQAVEGGQDPAAAERLARLVRPFLLRRRKSDPGIAPELPPKTETDRAVSLTKEQAGLYEAVVRESLAEISAADHMARRGLIVKLLTGLKQICNHPAQFLKEERPRIAGRSGKLELLEELLDTILSEGASVLVFTQYVRMARIIEQHLSARGVSSQFLHGGTPVQEREEMVRRFQDGAIPVFLLSLKAAGTGLNLTRAEHVVHYDRWWNPAVEAQATDRAYRIGQTRPVQVHRLIAEGTIEDRIADMLLRKRELADAVLGSGDAALTELSDAELADLVELRGGAR</sequence>
<dbReference type="SMART" id="SM00490">
    <property type="entry name" value="HELICc"/>
    <property type="match status" value="1"/>
</dbReference>
<dbReference type="InterPro" id="IPR049730">
    <property type="entry name" value="SNF2/RAD54-like_C"/>
</dbReference>
<evidence type="ECO:0000313" key="4">
    <source>
        <dbReference type="EMBL" id="MFF4520936.1"/>
    </source>
</evidence>
<dbReference type="InterPro" id="IPR038718">
    <property type="entry name" value="SNF2-like_sf"/>
</dbReference>
<proteinExistence type="predicted"/>
<feature type="domain" description="Helicase C-terminal" evidence="3">
    <location>
        <begin position="781"/>
        <end position="935"/>
    </location>
</feature>
<dbReference type="GO" id="GO:0016787">
    <property type="term" value="F:hydrolase activity"/>
    <property type="evidence" value="ECO:0007669"/>
    <property type="project" value="UniProtKB-KW"/>
</dbReference>
<keyword evidence="1 4" id="KW-0378">Hydrolase</keyword>
<dbReference type="SUPFAM" id="SSF52540">
    <property type="entry name" value="P-loop containing nucleoside triphosphate hydrolases"/>
    <property type="match status" value="2"/>
</dbReference>
<reference evidence="4 5" key="1">
    <citation type="submission" date="2024-10" db="EMBL/GenBank/DDBJ databases">
        <title>The Natural Products Discovery Center: Release of the First 8490 Sequenced Strains for Exploring Actinobacteria Biosynthetic Diversity.</title>
        <authorList>
            <person name="Kalkreuter E."/>
            <person name="Kautsar S.A."/>
            <person name="Yang D."/>
            <person name="Bader C.D."/>
            <person name="Teijaro C.N."/>
            <person name="Fluegel L."/>
            <person name="Davis C.M."/>
            <person name="Simpson J.R."/>
            <person name="Lauterbach L."/>
            <person name="Steele A.D."/>
            <person name="Gui C."/>
            <person name="Meng S."/>
            <person name="Li G."/>
            <person name="Viehrig K."/>
            <person name="Ye F."/>
            <person name="Su P."/>
            <person name="Kiefer A.F."/>
            <person name="Nichols A."/>
            <person name="Cepeda A.J."/>
            <person name="Yan W."/>
            <person name="Fan B."/>
            <person name="Jiang Y."/>
            <person name="Adhikari A."/>
            <person name="Zheng C.-J."/>
            <person name="Schuster L."/>
            <person name="Cowan T.M."/>
            <person name="Smanski M.J."/>
            <person name="Chevrette M.G."/>
            <person name="De Carvalho L.P.S."/>
            <person name="Shen B."/>
        </authorList>
    </citation>
    <scope>NUCLEOTIDE SEQUENCE [LARGE SCALE GENOMIC DNA]</scope>
    <source>
        <strain evidence="4 5">NPDC001390</strain>
    </source>
</reference>
<dbReference type="InterPro" id="IPR014001">
    <property type="entry name" value="Helicase_ATP-bd"/>
</dbReference>
<dbReference type="SMART" id="SM00487">
    <property type="entry name" value="DEXDc"/>
    <property type="match status" value="1"/>
</dbReference>
<protein>
    <submittedName>
        <fullName evidence="4">DEAD/DEAH box helicase</fullName>
        <ecNumber evidence="4">3.6.4.-</ecNumber>
    </submittedName>
</protein>
<gene>
    <name evidence="4" type="ORF">ACFY1D_05690</name>
</gene>
<dbReference type="InterPro" id="IPR022138">
    <property type="entry name" value="DUF3670"/>
</dbReference>
<dbReference type="Gene3D" id="3.40.50.300">
    <property type="entry name" value="P-loop containing nucleotide triphosphate hydrolases"/>
    <property type="match status" value="1"/>
</dbReference>
<keyword evidence="4" id="KW-0067">ATP-binding</keyword>
<dbReference type="InterPro" id="IPR027417">
    <property type="entry name" value="P-loop_NTPase"/>
</dbReference>
<dbReference type="CDD" id="cd18793">
    <property type="entry name" value="SF2_C_SNF"/>
    <property type="match status" value="1"/>
</dbReference>
<feature type="domain" description="Helicase ATP-binding" evidence="2">
    <location>
        <begin position="496"/>
        <end position="654"/>
    </location>
</feature>
<dbReference type="Pfam" id="PF00271">
    <property type="entry name" value="Helicase_C"/>
    <property type="match status" value="1"/>
</dbReference>
<evidence type="ECO:0000259" key="2">
    <source>
        <dbReference type="PROSITE" id="PS51192"/>
    </source>
</evidence>
<organism evidence="4 5">
    <name type="scientific">Streptomyces bluensis</name>
    <dbReference type="NCBI Taxonomy" id="33897"/>
    <lineage>
        <taxon>Bacteria</taxon>
        <taxon>Bacillati</taxon>
        <taxon>Actinomycetota</taxon>
        <taxon>Actinomycetes</taxon>
        <taxon>Kitasatosporales</taxon>
        <taxon>Streptomycetaceae</taxon>
        <taxon>Streptomyces</taxon>
    </lineage>
</organism>